<keyword evidence="2" id="KW-0472">Membrane</keyword>
<dbReference type="Proteomes" id="UP001054945">
    <property type="component" value="Unassembled WGS sequence"/>
</dbReference>
<gene>
    <name evidence="3" type="ORF">CEXT_483921</name>
</gene>
<organism evidence="3 4">
    <name type="scientific">Caerostris extrusa</name>
    <name type="common">Bark spider</name>
    <name type="synonym">Caerostris bankana</name>
    <dbReference type="NCBI Taxonomy" id="172846"/>
    <lineage>
        <taxon>Eukaryota</taxon>
        <taxon>Metazoa</taxon>
        <taxon>Ecdysozoa</taxon>
        <taxon>Arthropoda</taxon>
        <taxon>Chelicerata</taxon>
        <taxon>Arachnida</taxon>
        <taxon>Araneae</taxon>
        <taxon>Araneomorphae</taxon>
        <taxon>Entelegynae</taxon>
        <taxon>Araneoidea</taxon>
        <taxon>Araneidae</taxon>
        <taxon>Caerostris</taxon>
    </lineage>
</organism>
<name>A0AAV4QZ47_CAEEX</name>
<feature type="region of interest" description="Disordered" evidence="1">
    <location>
        <begin position="169"/>
        <end position="210"/>
    </location>
</feature>
<reference evidence="3 4" key="1">
    <citation type="submission" date="2021-06" db="EMBL/GenBank/DDBJ databases">
        <title>Caerostris extrusa draft genome.</title>
        <authorList>
            <person name="Kono N."/>
            <person name="Arakawa K."/>
        </authorList>
    </citation>
    <scope>NUCLEOTIDE SEQUENCE [LARGE SCALE GENOMIC DNA]</scope>
</reference>
<dbReference type="AlphaFoldDB" id="A0AAV4QZ47"/>
<sequence>MNPEFSTPGTVQHVSHNNVPMRNEDSKLTRNIWVFVIVAVYFGTMMYFSLNYSMHDRTGKFHKTYKIIAAVSIAFATCLVVCMVILCLRRDRIRPGMLRFWARIRGPQRRDQRPEDIEMQEGLIPETVRSFLNFWSRSRPQVVPNEELHPEPPHHEPRVDLVMEQPGDELQPRQPELEQPSIAEQQSPTNSILSPTQSSSMEQLNPQLDGRRYFSRYGNVPMQF</sequence>
<evidence type="ECO:0000256" key="1">
    <source>
        <dbReference type="SAM" id="MobiDB-lite"/>
    </source>
</evidence>
<evidence type="ECO:0000313" key="3">
    <source>
        <dbReference type="EMBL" id="GIY13614.1"/>
    </source>
</evidence>
<feature type="compositionally biased region" description="Polar residues" evidence="1">
    <location>
        <begin position="182"/>
        <end position="206"/>
    </location>
</feature>
<accession>A0AAV4QZ47</accession>
<keyword evidence="2" id="KW-0812">Transmembrane</keyword>
<feature type="transmembrane region" description="Helical" evidence="2">
    <location>
        <begin position="31"/>
        <end position="48"/>
    </location>
</feature>
<dbReference type="EMBL" id="BPLR01006966">
    <property type="protein sequence ID" value="GIY13614.1"/>
    <property type="molecule type" value="Genomic_DNA"/>
</dbReference>
<evidence type="ECO:0000256" key="2">
    <source>
        <dbReference type="SAM" id="Phobius"/>
    </source>
</evidence>
<evidence type="ECO:0000313" key="4">
    <source>
        <dbReference type="Proteomes" id="UP001054945"/>
    </source>
</evidence>
<feature type="transmembrane region" description="Helical" evidence="2">
    <location>
        <begin position="68"/>
        <end position="88"/>
    </location>
</feature>
<comment type="caution">
    <text evidence="3">The sequence shown here is derived from an EMBL/GenBank/DDBJ whole genome shotgun (WGS) entry which is preliminary data.</text>
</comment>
<proteinExistence type="predicted"/>
<protein>
    <submittedName>
        <fullName evidence="3">Uncharacterized protein</fullName>
    </submittedName>
</protein>
<keyword evidence="2" id="KW-1133">Transmembrane helix</keyword>
<keyword evidence="4" id="KW-1185">Reference proteome</keyword>